<dbReference type="InterPro" id="IPR004838">
    <property type="entry name" value="NHTrfase_class1_PyrdxlP-BS"/>
</dbReference>
<evidence type="ECO:0000313" key="3">
    <source>
        <dbReference type="EMBL" id="ADL51692.1"/>
    </source>
</evidence>
<feature type="domain" description="Aminotransferase class I/classII large" evidence="2">
    <location>
        <begin position="35"/>
        <end position="382"/>
    </location>
</feature>
<dbReference type="InterPro" id="IPR015422">
    <property type="entry name" value="PyrdxlP-dep_Trfase_small"/>
</dbReference>
<dbReference type="OrthoDB" id="9802328at2"/>
<evidence type="ECO:0000256" key="1">
    <source>
        <dbReference type="RuleBase" id="RU000481"/>
    </source>
</evidence>
<evidence type="ECO:0000313" key="4">
    <source>
        <dbReference type="Proteomes" id="UP000002730"/>
    </source>
</evidence>
<dbReference type="Gene3D" id="3.90.1150.10">
    <property type="entry name" value="Aspartate Aminotransferase, domain 1"/>
    <property type="match status" value="1"/>
</dbReference>
<organism evidence="3 4">
    <name type="scientific">Clostridium cellulovorans (strain ATCC 35296 / DSM 3052 / OCM 3 / 743B)</name>
    <dbReference type="NCBI Taxonomy" id="573061"/>
    <lineage>
        <taxon>Bacteria</taxon>
        <taxon>Bacillati</taxon>
        <taxon>Bacillota</taxon>
        <taxon>Clostridia</taxon>
        <taxon>Eubacteriales</taxon>
        <taxon>Clostridiaceae</taxon>
        <taxon>Clostridium</taxon>
    </lineage>
</organism>
<dbReference type="InterPro" id="IPR004839">
    <property type="entry name" value="Aminotransferase_I/II_large"/>
</dbReference>
<keyword evidence="1 3" id="KW-0808">Transferase</keyword>
<accession>D9SLW1</accession>
<dbReference type="PROSITE" id="PS00105">
    <property type="entry name" value="AA_TRANSFER_CLASS_1"/>
    <property type="match status" value="1"/>
</dbReference>
<dbReference type="RefSeq" id="WP_010077089.1">
    <property type="nucleotide sequence ID" value="NC_014393.1"/>
</dbReference>
<dbReference type="PANTHER" id="PTHR42691">
    <property type="entry name" value="ASPARTATE AMINOTRANSFERASE YHDR-RELATED"/>
    <property type="match status" value="1"/>
</dbReference>
<dbReference type="HOGENOM" id="CLU_017584_4_3_9"/>
<dbReference type="KEGG" id="ccb:Clocel_1948"/>
<dbReference type="Pfam" id="PF00155">
    <property type="entry name" value="Aminotran_1_2"/>
    <property type="match status" value="1"/>
</dbReference>
<dbReference type="STRING" id="573061.Clocel_1948"/>
<keyword evidence="4" id="KW-1185">Reference proteome</keyword>
<gene>
    <name evidence="3" type="ordered locus">Clocel_1948</name>
</gene>
<dbReference type="GO" id="GO:0008483">
    <property type="term" value="F:transaminase activity"/>
    <property type="evidence" value="ECO:0007669"/>
    <property type="project" value="UniProtKB-KW"/>
</dbReference>
<protein>
    <recommendedName>
        <fullName evidence="1">Aminotransferase</fullName>
        <ecNumber evidence="1">2.6.1.-</ecNumber>
    </recommendedName>
</protein>
<name>D9SLW1_CLOC7</name>
<evidence type="ECO:0000259" key="2">
    <source>
        <dbReference type="Pfam" id="PF00155"/>
    </source>
</evidence>
<dbReference type="CDD" id="cd00609">
    <property type="entry name" value="AAT_like"/>
    <property type="match status" value="1"/>
</dbReference>
<dbReference type="PANTHER" id="PTHR42691:SF1">
    <property type="entry name" value="ASPARTATE AMINOTRANSFERASE YHDR-RELATED"/>
    <property type="match status" value="1"/>
</dbReference>
<dbReference type="NCBIfam" id="NF005305">
    <property type="entry name" value="PRK06836.1"/>
    <property type="match status" value="1"/>
</dbReference>
<dbReference type="SUPFAM" id="SSF53383">
    <property type="entry name" value="PLP-dependent transferases"/>
    <property type="match status" value="1"/>
</dbReference>
<dbReference type="Proteomes" id="UP000002730">
    <property type="component" value="Chromosome"/>
</dbReference>
<keyword evidence="1 3" id="KW-0032">Aminotransferase</keyword>
<dbReference type="Gene3D" id="3.40.640.10">
    <property type="entry name" value="Type I PLP-dependent aspartate aminotransferase-like (Major domain)"/>
    <property type="match status" value="1"/>
</dbReference>
<dbReference type="AlphaFoldDB" id="D9SLW1"/>
<dbReference type="EC" id="2.6.1.-" evidence="1"/>
<dbReference type="GO" id="GO:0030170">
    <property type="term" value="F:pyridoxal phosphate binding"/>
    <property type="evidence" value="ECO:0007669"/>
    <property type="project" value="InterPro"/>
</dbReference>
<reference evidence="3 4" key="1">
    <citation type="submission" date="2010-08" db="EMBL/GenBank/DDBJ databases">
        <title>Complete sequence of Clostridium cellulovorans 743B.</title>
        <authorList>
            <consortium name="US DOE Joint Genome Institute"/>
            <person name="Lucas S."/>
            <person name="Copeland A."/>
            <person name="Lapidus A."/>
            <person name="Cheng J.-F."/>
            <person name="Bruce D."/>
            <person name="Goodwin L."/>
            <person name="Pitluck S."/>
            <person name="Chertkov O."/>
            <person name="Detter J.C."/>
            <person name="Han C."/>
            <person name="Tapia R."/>
            <person name="Land M."/>
            <person name="Hauser L."/>
            <person name="Chang Y.-J."/>
            <person name="Jeffries C."/>
            <person name="Kyrpides N."/>
            <person name="Ivanova N."/>
            <person name="Mikhailova N."/>
            <person name="Hemme C.L."/>
            <person name="Woyke T."/>
        </authorList>
    </citation>
    <scope>NUCLEOTIDE SEQUENCE [LARGE SCALE GENOMIC DNA]</scope>
    <source>
        <strain evidence="4">ATCC 35296 / DSM 3052 / OCM 3 / 743B</strain>
    </source>
</reference>
<dbReference type="EMBL" id="CP002160">
    <property type="protein sequence ID" value="ADL51692.1"/>
    <property type="molecule type" value="Genomic_DNA"/>
</dbReference>
<comment type="cofactor">
    <cofactor evidence="1">
        <name>pyridoxal 5'-phosphate</name>
        <dbReference type="ChEBI" id="CHEBI:597326"/>
    </cofactor>
</comment>
<sequence>MISNKIAKNLERSSWIRAMFEEGRRLSSLYGAENVYDFSLGNPFSEPPKEVIESMRHHISEGEKGIHKYMSNSGFPEVRKKIAVKMQGETGISLSEENVIMTVGAAGGLNVALKAILNPEEEVIVFSPYFVEYGFYADNHQGKIVVVEPNPENFEPNLKEFEKAIIEKTKAIIINNPNNPTGVIYRKETMEAMAKIVEDKEKQFKSNIYILSDEPYGKIVYDSAEVPSVFKIFKNAMIINSYSKSLALAGERIGYIAVSNKTEEVETLVKALEFCNRTLGFVNAPGLFQKVIADSLDSKVDVEDYKMKRDYLYDNLTRIGFECVKPQGAFYLFPKALIEDDIEFVKTAVKYNLLLVPGSGFGYKGHFRMSYCVEFDMIKRSIAAFEKLAKEYNR</sequence>
<dbReference type="eggNOG" id="COG0436">
    <property type="taxonomic scope" value="Bacteria"/>
</dbReference>
<dbReference type="InterPro" id="IPR015421">
    <property type="entry name" value="PyrdxlP-dep_Trfase_major"/>
</dbReference>
<dbReference type="InterPro" id="IPR015424">
    <property type="entry name" value="PyrdxlP-dep_Trfase"/>
</dbReference>
<proteinExistence type="inferred from homology"/>
<comment type="similarity">
    <text evidence="1">Belongs to the class-I pyridoxal-phosphate-dependent aminotransferase family.</text>
</comment>